<dbReference type="SUPFAM" id="SSF53474">
    <property type="entry name" value="alpha/beta-Hydrolases"/>
    <property type="match status" value="1"/>
</dbReference>
<keyword evidence="3" id="KW-0031">Aminopeptidase</keyword>
<dbReference type="PANTHER" id="PTHR42776">
    <property type="entry name" value="SERINE PEPTIDASE S9 FAMILY MEMBER"/>
    <property type="match status" value="1"/>
</dbReference>
<gene>
    <name evidence="3" type="ORF">EV193_103644</name>
</gene>
<evidence type="ECO:0000313" key="3">
    <source>
        <dbReference type="EMBL" id="RZS41321.1"/>
    </source>
</evidence>
<dbReference type="Proteomes" id="UP000294257">
    <property type="component" value="Unassembled WGS sequence"/>
</dbReference>
<organism evidence="3 4">
    <name type="scientific">Herbihabitans rhizosphaerae</name>
    <dbReference type="NCBI Taxonomy" id="1872711"/>
    <lineage>
        <taxon>Bacteria</taxon>
        <taxon>Bacillati</taxon>
        <taxon>Actinomycetota</taxon>
        <taxon>Actinomycetes</taxon>
        <taxon>Pseudonocardiales</taxon>
        <taxon>Pseudonocardiaceae</taxon>
        <taxon>Herbihabitans</taxon>
    </lineage>
</organism>
<dbReference type="PANTHER" id="PTHR42776:SF27">
    <property type="entry name" value="DIPEPTIDYL PEPTIDASE FAMILY MEMBER 6"/>
    <property type="match status" value="1"/>
</dbReference>
<dbReference type="GO" id="GO:0006508">
    <property type="term" value="P:proteolysis"/>
    <property type="evidence" value="ECO:0007669"/>
    <property type="project" value="InterPro"/>
</dbReference>
<dbReference type="RefSeq" id="WP_130344246.1">
    <property type="nucleotide sequence ID" value="NZ_SGWQ01000003.1"/>
</dbReference>
<dbReference type="Pfam" id="PF00326">
    <property type="entry name" value="Peptidase_S9"/>
    <property type="match status" value="1"/>
</dbReference>
<dbReference type="EMBL" id="SGWQ01000003">
    <property type="protein sequence ID" value="RZS41321.1"/>
    <property type="molecule type" value="Genomic_DNA"/>
</dbReference>
<comment type="caution">
    <text evidence="3">The sequence shown here is derived from an EMBL/GenBank/DDBJ whole genome shotgun (WGS) entry which is preliminary data.</text>
</comment>
<evidence type="ECO:0000256" key="1">
    <source>
        <dbReference type="ARBA" id="ARBA00022801"/>
    </source>
</evidence>
<evidence type="ECO:0000259" key="2">
    <source>
        <dbReference type="Pfam" id="PF00326"/>
    </source>
</evidence>
<feature type="domain" description="Peptidase S9 prolyl oligopeptidase catalytic" evidence="2">
    <location>
        <begin position="399"/>
        <end position="606"/>
    </location>
</feature>
<dbReference type="Gene3D" id="3.40.50.1820">
    <property type="entry name" value="alpha/beta hydrolase"/>
    <property type="match status" value="1"/>
</dbReference>
<dbReference type="InterPro" id="IPR011042">
    <property type="entry name" value="6-blade_b-propeller_TolB-like"/>
</dbReference>
<protein>
    <submittedName>
        <fullName evidence="3">Dipeptidyl aminopeptidase/acylaminoacyl peptidase</fullName>
    </submittedName>
</protein>
<sequence>MTTHPAAEVPDRLFDDADLERRWRARFTAARVSLPNWADDAPDRNVYLSNASGVWEIYAWDRAADEHRKVTDRPNGTSISAISPDGEHIWWFNDSDGDEFGSWVREPFGGGTHTVAVQGDKPGYPAGAVLGLTLNAVGVSDDDGTTIFLARQGKPAEVVYANEHDGGVAGLSKDESLLAIAHSEHGDNRHPALRVLSTAGNTTVAEKWDGEGKGLDALGFSPVSGDQRLLVLHERRGREELLIWDVVADTETELTVDLPGEVAADWYPDGSALLVVHTYQGRNTVHRFDIATGELSTVDTPHGTIGSAHVRPDGTVEYSWSNAAEPSMVRALDTAGTERVLLTPPGDRAPASVAMTDANVETEHGTVHALVARPDGVDGPLPTVFALHGGPHSADEDRFSAYRAVWVDAGFAVVHVNYRGSTGYGSVWRDAIEGRPGLTELADVAAVHDWAVSTGVADPDHCVVNGASWGGYLSLLALGTQPERWAAGVAGVPVADYLAAYADEMEPLRAFDRALFGGSPDEVHERYVECSPITYVDAVHAPVLILAGENDPRCPIRQIDNYLDRLAERGAPHEMYRYEAGHGSLVVAETIKQTAIEVHFALRAIKRR</sequence>
<accession>A0A4Q7KZ17</accession>
<dbReference type="Gene3D" id="2.120.10.30">
    <property type="entry name" value="TolB, C-terminal domain"/>
    <property type="match status" value="1"/>
</dbReference>
<evidence type="ECO:0000313" key="4">
    <source>
        <dbReference type="Proteomes" id="UP000294257"/>
    </source>
</evidence>
<keyword evidence="1" id="KW-0378">Hydrolase</keyword>
<proteinExistence type="predicted"/>
<dbReference type="GO" id="GO:0004177">
    <property type="term" value="F:aminopeptidase activity"/>
    <property type="evidence" value="ECO:0007669"/>
    <property type="project" value="UniProtKB-KW"/>
</dbReference>
<dbReference type="SUPFAM" id="SSF69304">
    <property type="entry name" value="Tricorn protease N-terminal domain"/>
    <property type="match status" value="1"/>
</dbReference>
<dbReference type="InterPro" id="IPR001375">
    <property type="entry name" value="Peptidase_S9_cat"/>
</dbReference>
<reference evidence="3 4" key="1">
    <citation type="submission" date="2019-02" db="EMBL/GenBank/DDBJ databases">
        <title>Genomic Encyclopedia of Type Strains, Phase IV (KMG-IV): sequencing the most valuable type-strain genomes for metagenomic binning, comparative biology and taxonomic classification.</title>
        <authorList>
            <person name="Goeker M."/>
        </authorList>
    </citation>
    <scope>NUCLEOTIDE SEQUENCE [LARGE SCALE GENOMIC DNA]</scope>
    <source>
        <strain evidence="3 4">DSM 101727</strain>
    </source>
</reference>
<keyword evidence="3" id="KW-0645">Protease</keyword>
<name>A0A4Q7KZ17_9PSEU</name>
<dbReference type="InterPro" id="IPR029058">
    <property type="entry name" value="AB_hydrolase_fold"/>
</dbReference>
<dbReference type="AlphaFoldDB" id="A0A4Q7KZ17"/>
<keyword evidence="4" id="KW-1185">Reference proteome</keyword>
<dbReference type="GO" id="GO:0004252">
    <property type="term" value="F:serine-type endopeptidase activity"/>
    <property type="evidence" value="ECO:0007669"/>
    <property type="project" value="TreeGrafter"/>
</dbReference>
<dbReference type="OrthoDB" id="128799at2"/>